<organism evidence="8 9">
    <name type="scientific">Rhynchosporium graminicola</name>
    <dbReference type="NCBI Taxonomy" id="2792576"/>
    <lineage>
        <taxon>Eukaryota</taxon>
        <taxon>Fungi</taxon>
        <taxon>Dikarya</taxon>
        <taxon>Ascomycota</taxon>
        <taxon>Pezizomycotina</taxon>
        <taxon>Leotiomycetes</taxon>
        <taxon>Helotiales</taxon>
        <taxon>Ploettnerulaceae</taxon>
        <taxon>Rhynchosporium</taxon>
    </lineage>
</organism>
<dbReference type="PANTHER" id="PTHR11579:SF0">
    <property type="entry name" value="PROTEIN-L-ISOASPARTATE(D-ASPARTATE) O-METHYLTRANSFERASE"/>
    <property type="match status" value="1"/>
</dbReference>
<evidence type="ECO:0000256" key="3">
    <source>
        <dbReference type="ARBA" id="ARBA00011890"/>
    </source>
</evidence>
<keyword evidence="9" id="KW-1185">Reference proteome</keyword>
<evidence type="ECO:0000256" key="5">
    <source>
        <dbReference type="ARBA" id="ARBA00022603"/>
    </source>
</evidence>
<dbReference type="InterPro" id="IPR000682">
    <property type="entry name" value="PCMT"/>
</dbReference>
<evidence type="ECO:0000313" key="8">
    <source>
        <dbReference type="EMBL" id="CZS92600.1"/>
    </source>
</evidence>
<evidence type="ECO:0000256" key="2">
    <source>
        <dbReference type="ARBA" id="ARBA00005369"/>
    </source>
</evidence>
<dbReference type="Proteomes" id="UP000178129">
    <property type="component" value="Unassembled WGS sequence"/>
</dbReference>
<keyword evidence="7" id="KW-0949">S-adenosyl-L-methionine</keyword>
<dbReference type="SUPFAM" id="SSF53335">
    <property type="entry name" value="S-adenosyl-L-methionine-dependent methyltransferases"/>
    <property type="match status" value="1"/>
</dbReference>
<keyword evidence="5" id="KW-0489">Methyltransferase</keyword>
<dbReference type="STRING" id="914237.A0A1E1K3Z1"/>
<reference evidence="9" key="1">
    <citation type="submission" date="2016-03" db="EMBL/GenBank/DDBJ databases">
        <authorList>
            <person name="Ploux O."/>
        </authorList>
    </citation>
    <scope>NUCLEOTIDE SEQUENCE [LARGE SCALE GENOMIC DNA]</scope>
    <source>
        <strain evidence="9">UK7</strain>
    </source>
</reference>
<comment type="similarity">
    <text evidence="2">Belongs to the methyltransferase superfamily. L-isoaspartyl/D-aspartyl protein methyltransferase family.</text>
</comment>
<dbReference type="Pfam" id="PF01135">
    <property type="entry name" value="PCMT"/>
    <property type="match status" value="1"/>
</dbReference>
<dbReference type="CDD" id="cd02440">
    <property type="entry name" value="AdoMet_MTases"/>
    <property type="match status" value="1"/>
</dbReference>
<comment type="subcellular location">
    <subcellularLocation>
        <location evidence="1">Cytoplasm</location>
    </subcellularLocation>
</comment>
<evidence type="ECO:0000256" key="1">
    <source>
        <dbReference type="ARBA" id="ARBA00004496"/>
    </source>
</evidence>
<keyword evidence="4" id="KW-0963">Cytoplasm</keyword>
<protein>
    <recommendedName>
        <fullName evidence="3">protein-L-isoaspartate(D-aspartate) O-methyltransferase</fullName>
        <ecNumber evidence="3">2.1.1.77</ecNumber>
    </recommendedName>
</protein>
<dbReference type="EC" id="2.1.1.77" evidence="3"/>
<dbReference type="PANTHER" id="PTHR11579">
    <property type="entry name" value="PROTEIN-L-ISOASPARTATE O-METHYLTRANSFERASE"/>
    <property type="match status" value="1"/>
</dbReference>
<evidence type="ECO:0000313" key="9">
    <source>
        <dbReference type="Proteomes" id="UP000178129"/>
    </source>
</evidence>
<evidence type="ECO:0000256" key="6">
    <source>
        <dbReference type="ARBA" id="ARBA00022679"/>
    </source>
</evidence>
<accession>A0A1E1K3Z1</accession>
<dbReference type="Gene3D" id="3.40.50.150">
    <property type="entry name" value="Vaccinia Virus protein VP39"/>
    <property type="match status" value="1"/>
</dbReference>
<dbReference type="GO" id="GO:0005737">
    <property type="term" value="C:cytoplasm"/>
    <property type="evidence" value="ECO:0007669"/>
    <property type="project" value="UniProtKB-SubCell"/>
</dbReference>
<comment type="caution">
    <text evidence="8">The sequence shown here is derived from an EMBL/GenBank/DDBJ whole genome shotgun (WGS) entry which is preliminary data.</text>
</comment>
<keyword evidence="6" id="KW-0808">Transferase</keyword>
<dbReference type="AlphaFoldDB" id="A0A1E1K3Z1"/>
<evidence type="ECO:0000256" key="7">
    <source>
        <dbReference type="ARBA" id="ARBA00022691"/>
    </source>
</evidence>
<proteinExistence type="inferred from homology"/>
<dbReference type="EMBL" id="FJUW01000006">
    <property type="protein sequence ID" value="CZS92600.1"/>
    <property type="molecule type" value="Genomic_DNA"/>
</dbReference>
<name>A0A1E1K3Z1_9HELO</name>
<dbReference type="InParanoid" id="A0A1E1K3Z1"/>
<evidence type="ECO:0000256" key="4">
    <source>
        <dbReference type="ARBA" id="ARBA00022490"/>
    </source>
</evidence>
<gene>
    <name evidence="8" type="ORF">RCO7_01835</name>
</gene>
<sequence length="246" mass="26813">MAWQCSGQTNVELIDNLYKSKLITNPRVRDAMAKVDRAHYCPDSKSAYEDSPQSIGFRATISAPHMHAAAAESLVRFLEMEGCRVLDVGSGSGYLTAVLAELVCDQRGGEGSGNRNAIGGKVVGLEHIRELRDMGEKNLGKSERGRELLGSGRVSFVVGDGRKGWVGQRVGEEEQGWDVIHVGAAAVELHQELVDQLRSPGRIFIPVEDPHGDGQHIWVVDKDANGIVTKKKTFGVRYVPLTDAPR</sequence>
<dbReference type="GO" id="GO:0032259">
    <property type="term" value="P:methylation"/>
    <property type="evidence" value="ECO:0007669"/>
    <property type="project" value="UniProtKB-KW"/>
</dbReference>
<dbReference type="GO" id="GO:0004719">
    <property type="term" value="F:protein-L-isoaspartate (D-aspartate) O-methyltransferase activity"/>
    <property type="evidence" value="ECO:0007669"/>
    <property type="project" value="UniProtKB-EC"/>
</dbReference>
<dbReference type="InterPro" id="IPR029063">
    <property type="entry name" value="SAM-dependent_MTases_sf"/>
</dbReference>